<keyword evidence="2" id="KW-0378">Hydrolase</keyword>
<dbReference type="Gene3D" id="2.40.70.10">
    <property type="entry name" value="Acid Proteases"/>
    <property type="match status" value="1"/>
</dbReference>
<dbReference type="RefSeq" id="WP_188787858.1">
    <property type="nucleotide sequence ID" value="NZ_BMJV01000001.1"/>
</dbReference>
<reference evidence="2" key="2">
    <citation type="submission" date="2020-09" db="EMBL/GenBank/DDBJ databases">
        <authorList>
            <person name="Sun Q."/>
            <person name="Zhou Y."/>
        </authorList>
    </citation>
    <scope>NUCLEOTIDE SEQUENCE</scope>
    <source>
        <strain evidence="2">CGMCC 1.15762</strain>
    </source>
</reference>
<gene>
    <name evidence="2" type="ORF">GCM10011415_01440</name>
</gene>
<dbReference type="GO" id="GO:0008233">
    <property type="term" value="F:peptidase activity"/>
    <property type="evidence" value="ECO:0007669"/>
    <property type="project" value="UniProtKB-KW"/>
</dbReference>
<dbReference type="InterPro" id="IPR034122">
    <property type="entry name" value="Retropepsin-like_bacterial"/>
</dbReference>
<keyword evidence="2" id="KW-0645">Protease</keyword>
<evidence type="ECO:0000313" key="3">
    <source>
        <dbReference type="Proteomes" id="UP000617145"/>
    </source>
</evidence>
<organism evidence="2 3">
    <name type="scientific">Salipiger pallidus</name>
    <dbReference type="NCBI Taxonomy" id="1775170"/>
    <lineage>
        <taxon>Bacteria</taxon>
        <taxon>Pseudomonadati</taxon>
        <taxon>Pseudomonadota</taxon>
        <taxon>Alphaproteobacteria</taxon>
        <taxon>Rhodobacterales</taxon>
        <taxon>Roseobacteraceae</taxon>
        <taxon>Salipiger</taxon>
    </lineage>
</organism>
<dbReference type="CDD" id="cd05483">
    <property type="entry name" value="retropepsin_like_bacteria"/>
    <property type="match status" value="1"/>
</dbReference>
<reference evidence="2" key="1">
    <citation type="journal article" date="2014" name="Int. J. Syst. Evol. Microbiol.">
        <title>Complete genome sequence of Corynebacterium casei LMG S-19264T (=DSM 44701T), isolated from a smear-ripened cheese.</title>
        <authorList>
            <consortium name="US DOE Joint Genome Institute (JGI-PGF)"/>
            <person name="Walter F."/>
            <person name="Albersmeier A."/>
            <person name="Kalinowski J."/>
            <person name="Ruckert C."/>
        </authorList>
    </citation>
    <scope>NUCLEOTIDE SEQUENCE</scope>
    <source>
        <strain evidence="2">CGMCC 1.15762</strain>
    </source>
</reference>
<keyword evidence="1" id="KW-1133">Transmembrane helix</keyword>
<accession>A0A8J2ZGC5</accession>
<dbReference type="GO" id="GO:0006508">
    <property type="term" value="P:proteolysis"/>
    <property type="evidence" value="ECO:0007669"/>
    <property type="project" value="UniProtKB-KW"/>
</dbReference>
<dbReference type="Proteomes" id="UP000617145">
    <property type="component" value="Unassembled WGS sequence"/>
</dbReference>
<keyword evidence="3" id="KW-1185">Reference proteome</keyword>
<sequence length="193" mass="20848">MTGYEFGRLAYLGIFLAAIAGIYLLQSRASWRRGLVYAATWALIFLGVIAAVGLWDDIRGAALPRQAVFSDAGHVELPRARDGHYYVSLDINGSATRFVVDTGASGMVLTREDAARAGIDLGALPFHGSASTANGMVRTAPVVLDEVALGPFTDRNVRAYVNEGDMHGSLLGMSYLQRFSRLEIANGRLILER</sequence>
<dbReference type="NCBIfam" id="TIGR02281">
    <property type="entry name" value="clan_AA_DTGA"/>
    <property type="match status" value="1"/>
</dbReference>
<evidence type="ECO:0000313" key="2">
    <source>
        <dbReference type="EMBL" id="GGG59309.1"/>
    </source>
</evidence>
<comment type="caution">
    <text evidence="2">The sequence shown here is derived from an EMBL/GenBank/DDBJ whole genome shotgun (WGS) entry which is preliminary data.</text>
</comment>
<dbReference type="Pfam" id="PF13650">
    <property type="entry name" value="Asp_protease_2"/>
    <property type="match status" value="1"/>
</dbReference>
<evidence type="ECO:0000256" key="1">
    <source>
        <dbReference type="SAM" id="Phobius"/>
    </source>
</evidence>
<feature type="transmembrane region" description="Helical" evidence="1">
    <location>
        <begin position="34"/>
        <end position="55"/>
    </location>
</feature>
<dbReference type="EMBL" id="BMJV01000001">
    <property type="protein sequence ID" value="GGG59309.1"/>
    <property type="molecule type" value="Genomic_DNA"/>
</dbReference>
<feature type="transmembrane region" description="Helical" evidence="1">
    <location>
        <begin position="6"/>
        <end position="25"/>
    </location>
</feature>
<dbReference type="SUPFAM" id="SSF50630">
    <property type="entry name" value="Acid proteases"/>
    <property type="match status" value="1"/>
</dbReference>
<keyword evidence="1" id="KW-0472">Membrane</keyword>
<proteinExistence type="predicted"/>
<dbReference type="InterPro" id="IPR011969">
    <property type="entry name" value="Clan_AA_Asp_peptidase_C"/>
</dbReference>
<protein>
    <submittedName>
        <fullName evidence="2">Aspartyl protease</fullName>
    </submittedName>
</protein>
<dbReference type="InterPro" id="IPR021109">
    <property type="entry name" value="Peptidase_aspartic_dom_sf"/>
</dbReference>
<name>A0A8J2ZGC5_9RHOB</name>
<keyword evidence="1" id="KW-0812">Transmembrane</keyword>
<dbReference type="AlphaFoldDB" id="A0A8J2ZGC5"/>